<dbReference type="PANTHER" id="PTHR47762">
    <property type="entry name" value="OSJNBB0079B02.4 PROTEIN"/>
    <property type="match status" value="1"/>
</dbReference>
<dbReference type="PANTHER" id="PTHR47762:SF2">
    <property type="entry name" value="OS04G0640800 PROTEIN"/>
    <property type="match status" value="1"/>
</dbReference>
<feature type="compositionally biased region" description="Polar residues" evidence="1">
    <location>
        <begin position="268"/>
        <end position="280"/>
    </location>
</feature>
<dbReference type="EMBL" id="CM026425">
    <property type="protein sequence ID" value="KAG0575991.1"/>
    <property type="molecule type" value="Genomic_DNA"/>
</dbReference>
<evidence type="ECO:0000256" key="1">
    <source>
        <dbReference type="SAM" id="MobiDB-lite"/>
    </source>
</evidence>
<reference evidence="3" key="1">
    <citation type="submission" date="2020-06" db="EMBL/GenBank/DDBJ databases">
        <title>WGS assembly of Ceratodon purpureus strain R40.</title>
        <authorList>
            <person name="Carey S.B."/>
            <person name="Jenkins J."/>
            <person name="Shu S."/>
            <person name="Lovell J.T."/>
            <person name="Sreedasyam A."/>
            <person name="Maumus F."/>
            <person name="Tiley G.P."/>
            <person name="Fernandez-Pozo N."/>
            <person name="Barry K."/>
            <person name="Chen C."/>
            <person name="Wang M."/>
            <person name="Lipzen A."/>
            <person name="Daum C."/>
            <person name="Saski C.A."/>
            <person name="Payton A.C."/>
            <person name="Mcbreen J.C."/>
            <person name="Conrad R.E."/>
            <person name="Kollar L.M."/>
            <person name="Olsson S."/>
            <person name="Huttunen S."/>
            <person name="Landis J.B."/>
            <person name="Wickett N.J."/>
            <person name="Johnson M.G."/>
            <person name="Rensing S.A."/>
            <person name="Grimwood J."/>
            <person name="Schmutz J."/>
            <person name="Mcdaniel S.F."/>
        </authorList>
    </citation>
    <scope>NUCLEOTIDE SEQUENCE</scope>
    <source>
        <strain evidence="3">R40</strain>
    </source>
</reference>
<feature type="region of interest" description="Disordered" evidence="1">
    <location>
        <begin position="114"/>
        <end position="188"/>
    </location>
</feature>
<sequence length="444" mass="48601">MGRPLPSELVDPDDKEVVLGLPGAWAEETNEPADHYTTKIGGQPDWPVPLQDVNDELLKCGVCGGYLGLVAQIYAPLTLYGAKLDERSLFILGCPSASCGVDRNSWRTIRFQKDVPSESTSQQDQTESAAGSSTASLSGPRSGLGEALSNQGWGEDASSSQPEPPQQDPDNWWDENSWDGYAGDDGNESEAMNLQELQSSLLEAGYAAAGSRNQHHHHHHHHHHNPGRGNQGDDGGSESGEATTSNRTISESSLPSLPCFYVYTQSEQSTPYESATTRSENPAEPDPNDPLNEIEDPYGIVEGVGELWEAEDYEPDQALSADRTYLKFKKKLDISPEQCFRYCFGGRPLWATDAHDEPGTCGACGGPRVYEMQLMPPVLYFLQQAYKDLPPSAYGPNDWEWSTLVVYSCAQSCLQRAPDRAMIAGERTDWSIIVEGTILQAEVI</sequence>
<evidence type="ECO:0000259" key="2">
    <source>
        <dbReference type="Pfam" id="PF04194"/>
    </source>
</evidence>
<gene>
    <name evidence="3" type="ORF">KC19_5G046600</name>
</gene>
<name>A0A8T0HZA9_CERPU</name>
<feature type="compositionally biased region" description="Low complexity" evidence="1">
    <location>
        <begin position="117"/>
        <end position="139"/>
    </location>
</feature>
<feature type="compositionally biased region" description="Polar residues" evidence="1">
    <location>
        <begin position="240"/>
        <end position="252"/>
    </location>
</feature>
<organism evidence="3 4">
    <name type="scientific">Ceratodon purpureus</name>
    <name type="common">Fire moss</name>
    <name type="synonym">Dicranum purpureum</name>
    <dbReference type="NCBI Taxonomy" id="3225"/>
    <lineage>
        <taxon>Eukaryota</taxon>
        <taxon>Viridiplantae</taxon>
        <taxon>Streptophyta</taxon>
        <taxon>Embryophyta</taxon>
        <taxon>Bryophyta</taxon>
        <taxon>Bryophytina</taxon>
        <taxon>Bryopsida</taxon>
        <taxon>Dicranidae</taxon>
        <taxon>Pseudoditrichales</taxon>
        <taxon>Ditrichaceae</taxon>
        <taxon>Ceratodon</taxon>
    </lineage>
</organism>
<dbReference type="AlphaFoldDB" id="A0A8T0HZA9"/>
<dbReference type="Proteomes" id="UP000822688">
    <property type="component" value="Chromosome 5"/>
</dbReference>
<feature type="compositionally biased region" description="Basic residues" evidence="1">
    <location>
        <begin position="213"/>
        <end position="226"/>
    </location>
</feature>
<keyword evidence="4" id="KW-1185">Reference proteome</keyword>
<protein>
    <recommendedName>
        <fullName evidence="2">Programmed cell death protein 2 C-terminal domain-containing protein</fullName>
    </recommendedName>
</protein>
<evidence type="ECO:0000313" key="3">
    <source>
        <dbReference type="EMBL" id="KAG0575991.1"/>
    </source>
</evidence>
<accession>A0A8T0HZA9</accession>
<feature type="domain" description="Programmed cell death protein 2 C-terminal" evidence="2">
    <location>
        <begin position="322"/>
        <end position="417"/>
    </location>
</feature>
<feature type="compositionally biased region" description="Gly residues" evidence="1">
    <location>
        <begin position="229"/>
        <end position="238"/>
    </location>
</feature>
<feature type="region of interest" description="Disordered" evidence="1">
    <location>
        <begin position="208"/>
        <end position="252"/>
    </location>
</feature>
<evidence type="ECO:0000313" key="4">
    <source>
        <dbReference type="Proteomes" id="UP000822688"/>
    </source>
</evidence>
<comment type="caution">
    <text evidence="3">The sequence shown here is derived from an EMBL/GenBank/DDBJ whole genome shotgun (WGS) entry which is preliminary data.</text>
</comment>
<dbReference type="Pfam" id="PF04194">
    <property type="entry name" value="PDCD2_C"/>
    <property type="match status" value="1"/>
</dbReference>
<dbReference type="GO" id="GO:0005737">
    <property type="term" value="C:cytoplasm"/>
    <property type="evidence" value="ECO:0007669"/>
    <property type="project" value="InterPro"/>
</dbReference>
<feature type="region of interest" description="Disordered" evidence="1">
    <location>
        <begin position="268"/>
        <end position="294"/>
    </location>
</feature>
<proteinExistence type="predicted"/>
<dbReference type="InterPro" id="IPR007320">
    <property type="entry name" value="PDCD2_C"/>
</dbReference>